<protein>
    <submittedName>
        <fullName evidence="2">Uncharacterized protein</fullName>
    </submittedName>
</protein>
<evidence type="ECO:0000256" key="1">
    <source>
        <dbReference type="SAM" id="MobiDB-lite"/>
    </source>
</evidence>
<keyword evidence="3" id="KW-1185">Reference proteome</keyword>
<proteinExistence type="predicted"/>
<accession>A0A0C9ZW11</accession>
<dbReference type="Pfam" id="PF18759">
    <property type="entry name" value="Plavaka"/>
    <property type="match status" value="1"/>
</dbReference>
<reference evidence="2 3" key="1">
    <citation type="submission" date="2014-04" db="EMBL/GenBank/DDBJ databases">
        <authorList>
            <consortium name="DOE Joint Genome Institute"/>
            <person name="Kuo A."/>
            <person name="Kohler A."/>
            <person name="Costa M.D."/>
            <person name="Nagy L.G."/>
            <person name="Floudas D."/>
            <person name="Copeland A."/>
            <person name="Barry K.W."/>
            <person name="Cichocki N."/>
            <person name="Veneault-Fourrey C."/>
            <person name="LaButti K."/>
            <person name="Lindquist E.A."/>
            <person name="Lipzen A."/>
            <person name="Lundell T."/>
            <person name="Morin E."/>
            <person name="Murat C."/>
            <person name="Sun H."/>
            <person name="Tunlid A."/>
            <person name="Henrissat B."/>
            <person name="Grigoriev I.V."/>
            <person name="Hibbett D.S."/>
            <person name="Martin F."/>
            <person name="Nordberg H.P."/>
            <person name="Cantor M.N."/>
            <person name="Hua S.X."/>
        </authorList>
    </citation>
    <scope>NUCLEOTIDE SEQUENCE [LARGE SCALE GENOMIC DNA]</scope>
    <source>
        <strain evidence="2 3">441</strain>
    </source>
</reference>
<dbReference type="InterPro" id="IPR041078">
    <property type="entry name" value="Plavaka"/>
</dbReference>
<feature type="region of interest" description="Disordered" evidence="1">
    <location>
        <begin position="860"/>
        <end position="884"/>
    </location>
</feature>
<feature type="region of interest" description="Disordered" evidence="1">
    <location>
        <begin position="814"/>
        <end position="841"/>
    </location>
</feature>
<organism evidence="2 3">
    <name type="scientific">Pisolithus microcarpus 441</name>
    <dbReference type="NCBI Taxonomy" id="765257"/>
    <lineage>
        <taxon>Eukaryota</taxon>
        <taxon>Fungi</taxon>
        <taxon>Dikarya</taxon>
        <taxon>Basidiomycota</taxon>
        <taxon>Agaricomycotina</taxon>
        <taxon>Agaricomycetes</taxon>
        <taxon>Agaricomycetidae</taxon>
        <taxon>Boletales</taxon>
        <taxon>Sclerodermatineae</taxon>
        <taxon>Pisolithaceae</taxon>
        <taxon>Pisolithus</taxon>
    </lineage>
</organism>
<reference evidence="3" key="2">
    <citation type="submission" date="2015-01" db="EMBL/GenBank/DDBJ databases">
        <title>Evolutionary Origins and Diversification of the Mycorrhizal Mutualists.</title>
        <authorList>
            <consortium name="DOE Joint Genome Institute"/>
            <consortium name="Mycorrhizal Genomics Consortium"/>
            <person name="Kohler A."/>
            <person name="Kuo A."/>
            <person name="Nagy L.G."/>
            <person name="Floudas D."/>
            <person name="Copeland A."/>
            <person name="Barry K.W."/>
            <person name="Cichocki N."/>
            <person name="Veneault-Fourrey C."/>
            <person name="LaButti K."/>
            <person name="Lindquist E.A."/>
            <person name="Lipzen A."/>
            <person name="Lundell T."/>
            <person name="Morin E."/>
            <person name="Murat C."/>
            <person name="Riley R."/>
            <person name="Ohm R."/>
            <person name="Sun H."/>
            <person name="Tunlid A."/>
            <person name="Henrissat B."/>
            <person name="Grigoriev I.V."/>
            <person name="Hibbett D.S."/>
            <person name="Martin F."/>
        </authorList>
    </citation>
    <scope>NUCLEOTIDE SEQUENCE [LARGE SCALE GENOMIC DNA]</scope>
    <source>
        <strain evidence="3">441</strain>
    </source>
</reference>
<dbReference type="Proteomes" id="UP000054018">
    <property type="component" value="Unassembled WGS sequence"/>
</dbReference>
<dbReference type="OrthoDB" id="2687259at2759"/>
<dbReference type="HOGENOM" id="CLU_002498_0_1_1"/>
<sequence length="884" mass="102338">MLEEHERIKGQPRDCNLETVVAGLMIWSDSTHLASFGNAALWPIYLFLGNQSKYIRAKPNAFAAHHLAYIPKLPDTIQDYYKKTFGTSATAAVLTHCKRELMQAIWKFLLDDDFISAYEHGMVIEFPDGVSRQVFPRLLTYSADYPEKTLLATLKFLGRSPCPRCLVQKNTIFNLGAKKDRYIRKKTQRVDDEHRRFSIENARKAIFEFGRSMLSTAVENILGMLSVTPTRNAFSEKLSKFGLNFFRLFVPDFMHEFELGVWKAILTHLIRIIYEVGDNCIQEFNKRFRLMPTFGRGTIRRFSNNVSDLTKLAARDFEDILQCIIPVIEGLLPEPFNGMILDLLFELATWHAFGKLRMHTETTLFHFDNSTTRLGNDIRKFANECCPAFRTYDLPRETAARARRQGSKTARVPTTSAVIPKPAPVGRKQRSFNLATYKLHALGDYVHTIRLFGTTDNYSTQVGELEHRRVKRFYSRTNKIAFARGIAQHQHRERLLHIMKERKTRSEDETEEPLPKCLPEAHYQIGQSRKDYCNITAFLATHKSDLALKDFLPRLKAHILGRLLGTEPGIGEEQEFTQAQHNTLIIIKNRLYRHKILRVNYTSYDLRRDQDSLNPRTHADVMVLSHETEENPHPYWYARIIGIFHLDVRFNGPELDDHSTKRMDVLWVRWFARDRNFKSGWAARRLPRIGFYPQDDLANAFGFIDPNDIVRAVHLIPAYHFGRTKDLLPPSIARRKPDNNEDWEWYYVNMFVDRDMFMRFRGGAVGHKTTREATRCLLDDRDKLDRRPFTLERELGIIEDTADELMDENEVHSFEDGTDQDSGDETRSESIDSTSSDLAIPDTLADEMEEYGYGNLEEVIDIGGSDSDNEIQDVDDDEIEDAGH</sequence>
<feature type="compositionally biased region" description="Acidic residues" evidence="1">
    <location>
        <begin position="867"/>
        <end position="884"/>
    </location>
</feature>
<dbReference type="AlphaFoldDB" id="A0A0C9ZW11"/>
<name>A0A0C9ZW11_9AGAM</name>
<dbReference type="STRING" id="765257.A0A0C9ZW11"/>
<evidence type="ECO:0000313" key="2">
    <source>
        <dbReference type="EMBL" id="KIK26402.1"/>
    </source>
</evidence>
<evidence type="ECO:0000313" key="3">
    <source>
        <dbReference type="Proteomes" id="UP000054018"/>
    </source>
</evidence>
<gene>
    <name evidence="2" type="ORF">PISMIDRAFT_274760</name>
</gene>
<dbReference type="EMBL" id="KN833702">
    <property type="protein sequence ID" value="KIK26402.1"/>
    <property type="molecule type" value="Genomic_DNA"/>
</dbReference>